<feature type="domain" description="EF-hand" evidence="16">
    <location>
        <begin position="352"/>
        <end position="387"/>
    </location>
</feature>
<keyword evidence="7" id="KW-0418">Kinase</keyword>
<evidence type="ECO:0000256" key="9">
    <source>
        <dbReference type="ARBA" id="ARBA00022840"/>
    </source>
</evidence>
<evidence type="ECO:0000256" key="5">
    <source>
        <dbReference type="ARBA" id="ARBA00022737"/>
    </source>
</evidence>
<dbReference type="InterPro" id="IPR018247">
    <property type="entry name" value="EF_Hand_1_Ca_BS"/>
</dbReference>
<comment type="catalytic activity">
    <reaction evidence="12">
        <text>L-seryl-[protein] + ATP = O-phospho-L-seryl-[protein] + ADP + H(+)</text>
        <dbReference type="Rhea" id="RHEA:17989"/>
        <dbReference type="Rhea" id="RHEA-COMP:9863"/>
        <dbReference type="Rhea" id="RHEA-COMP:11604"/>
        <dbReference type="ChEBI" id="CHEBI:15378"/>
        <dbReference type="ChEBI" id="CHEBI:29999"/>
        <dbReference type="ChEBI" id="CHEBI:30616"/>
        <dbReference type="ChEBI" id="CHEBI:83421"/>
        <dbReference type="ChEBI" id="CHEBI:456216"/>
        <dbReference type="EC" id="2.7.11.1"/>
    </reaction>
</comment>
<evidence type="ECO:0000256" key="1">
    <source>
        <dbReference type="ARBA" id="ARBA00012513"/>
    </source>
</evidence>
<dbReference type="Gene3D" id="1.10.510.10">
    <property type="entry name" value="Transferase(Phosphotransferase) domain 1"/>
    <property type="match status" value="1"/>
</dbReference>
<evidence type="ECO:0000256" key="14">
    <source>
        <dbReference type="SAM" id="MobiDB-lite"/>
    </source>
</evidence>
<evidence type="ECO:0000256" key="4">
    <source>
        <dbReference type="ARBA" id="ARBA00022723"/>
    </source>
</evidence>
<feature type="domain" description="EF-hand" evidence="16">
    <location>
        <begin position="424"/>
        <end position="459"/>
    </location>
</feature>
<protein>
    <recommendedName>
        <fullName evidence="1">non-specific serine/threonine protein kinase</fullName>
        <ecNumber evidence="1">2.7.11.1</ecNumber>
    </recommendedName>
</protein>
<keyword evidence="18" id="KW-1185">Reference proteome</keyword>
<dbReference type="InterPro" id="IPR011009">
    <property type="entry name" value="Kinase-like_dom_sf"/>
</dbReference>
<keyword evidence="5" id="KW-0677">Repeat</keyword>
<dbReference type="Gene3D" id="3.30.200.20">
    <property type="entry name" value="Phosphorylase Kinase, domain 1"/>
    <property type="match status" value="1"/>
</dbReference>
<dbReference type="Pfam" id="PF00069">
    <property type="entry name" value="Pkinase"/>
    <property type="match status" value="1"/>
</dbReference>
<name>A0AAW1P7U2_9CHLO</name>
<keyword evidence="9 13" id="KW-0067">ATP-binding</keyword>
<dbReference type="Proteomes" id="UP001489004">
    <property type="component" value="Unassembled WGS sequence"/>
</dbReference>
<dbReference type="FunFam" id="1.10.510.10:FF:001864">
    <property type="entry name" value="Calcium-dependent protein kinase SK5"/>
    <property type="match status" value="1"/>
</dbReference>
<organism evidence="17 18">
    <name type="scientific">[Myrmecia] bisecta</name>
    <dbReference type="NCBI Taxonomy" id="41462"/>
    <lineage>
        <taxon>Eukaryota</taxon>
        <taxon>Viridiplantae</taxon>
        <taxon>Chlorophyta</taxon>
        <taxon>core chlorophytes</taxon>
        <taxon>Trebouxiophyceae</taxon>
        <taxon>Trebouxiales</taxon>
        <taxon>Trebouxiaceae</taxon>
        <taxon>Myrmecia</taxon>
    </lineage>
</organism>
<evidence type="ECO:0000256" key="6">
    <source>
        <dbReference type="ARBA" id="ARBA00022741"/>
    </source>
</evidence>
<feature type="domain" description="EF-hand" evidence="16">
    <location>
        <begin position="388"/>
        <end position="423"/>
    </location>
</feature>
<sequence>MGNCLSNDKPESKQPVVHNQVPAASSKSGSPKKSGATSVLGKTTEDVTTLYSLGKVLGRGQFGTTRLAEAKPTGEKYACKSISKRKLTSADDIEDVRREVQIMHHLAGHPNITLLKGAYEDKHSVHLVMELCSGGELFDRIVAKGHYSEKDAATMIRTIVSVVAHCHSLGVIHRDLKPENFLLATTTPDAPLKATDFGLSVFYKHGQVFTDIVGSAYYVAPEVLRRHYSFQADIWSCGVILYILLSGVPPFWGETEQQIFDSILKGQLDFHSDPWPRVSAGAKDAVKQMLQADPKKRATADQILQHDWMRENGTASEQPLDNVILSRMRGFAAMNKLKKEALKVIASSMSPEEIAGLRSLFQAMDADRSGTITVEELRESLKKQGSAVSQEEITSLLSNIDVDANGTIDYEEFLAATVNLSQLEKDETLYRAFAYFDTDGSGYITKDELETALKKSHNETLVKDVADILREVDKDNDGRIDYEEFCNMMRAVDSPKKRPLELLGGKSMGRKGAL</sequence>
<comment type="caution">
    <text evidence="17">The sequence shown here is derived from an EMBL/GenBank/DDBJ whole genome shotgun (WGS) entry which is preliminary data.</text>
</comment>
<dbReference type="SMART" id="SM00220">
    <property type="entry name" value="S_TKc"/>
    <property type="match status" value="1"/>
</dbReference>
<dbReference type="EC" id="2.7.11.1" evidence="1"/>
<evidence type="ECO:0000256" key="10">
    <source>
        <dbReference type="ARBA" id="ARBA00024334"/>
    </source>
</evidence>
<gene>
    <name evidence="17" type="ORF">WJX72_011131</name>
</gene>
<proteinExistence type="inferred from homology"/>
<evidence type="ECO:0000256" key="8">
    <source>
        <dbReference type="ARBA" id="ARBA00022837"/>
    </source>
</evidence>
<dbReference type="Pfam" id="PF13499">
    <property type="entry name" value="EF-hand_7"/>
    <property type="match status" value="2"/>
</dbReference>
<dbReference type="GO" id="GO:0004674">
    <property type="term" value="F:protein serine/threonine kinase activity"/>
    <property type="evidence" value="ECO:0007669"/>
    <property type="project" value="UniProtKB-KW"/>
</dbReference>
<evidence type="ECO:0000256" key="13">
    <source>
        <dbReference type="PROSITE-ProRule" id="PRU10141"/>
    </source>
</evidence>
<keyword evidence="2" id="KW-0723">Serine/threonine-protein kinase</keyword>
<dbReference type="PANTHER" id="PTHR24349">
    <property type="entry name" value="SERINE/THREONINE-PROTEIN KINASE"/>
    <property type="match status" value="1"/>
</dbReference>
<dbReference type="SMART" id="SM00054">
    <property type="entry name" value="EFh"/>
    <property type="match status" value="4"/>
</dbReference>
<dbReference type="InterPro" id="IPR050205">
    <property type="entry name" value="CDPK_Ser/Thr_kinases"/>
</dbReference>
<comment type="similarity">
    <text evidence="10">Belongs to the protein kinase superfamily. Ser/Thr protein kinase family. CDPK subfamily.</text>
</comment>
<dbReference type="EMBL" id="JALJOR010000015">
    <property type="protein sequence ID" value="KAK9805671.1"/>
    <property type="molecule type" value="Genomic_DNA"/>
</dbReference>
<dbReference type="InterPro" id="IPR008271">
    <property type="entry name" value="Ser/Thr_kinase_AS"/>
</dbReference>
<dbReference type="PROSITE" id="PS00108">
    <property type="entry name" value="PROTEIN_KINASE_ST"/>
    <property type="match status" value="1"/>
</dbReference>
<dbReference type="SUPFAM" id="SSF56112">
    <property type="entry name" value="Protein kinase-like (PK-like)"/>
    <property type="match status" value="1"/>
</dbReference>
<keyword evidence="8" id="KW-0106">Calcium</keyword>
<dbReference type="PROSITE" id="PS50222">
    <property type="entry name" value="EF_HAND_2"/>
    <property type="match status" value="4"/>
</dbReference>
<dbReference type="GO" id="GO:0005509">
    <property type="term" value="F:calcium ion binding"/>
    <property type="evidence" value="ECO:0007669"/>
    <property type="project" value="InterPro"/>
</dbReference>
<evidence type="ECO:0000256" key="12">
    <source>
        <dbReference type="ARBA" id="ARBA00048679"/>
    </source>
</evidence>
<evidence type="ECO:0000256" key="3">
    <source>
        <dbReference type="ARBA" id="ARBA00022679"/>
    </source>
</evidence>
<keyword evidence="6 13" id="KW-0547">Nucleotide-binding</keyword>
<dbReference type="FunFam" id="3.30.200.20:FF:000004">
    <property type="entry name" value="Calcium-dependent protein kinase 1"/>
    <property type="match status" value="1"/>
</dbReference>
<feature type="compositionally biased region" description="Low complexity" evidence="14">
    <location>
        <begin position="22"/>
        <end position="36"/>
    </location>
</feature>
<accession>A0AAW1P7U2</accession>
<dbReference type="PROSITE" id="PS00018">
    <property type="entry name" value="EF_HAND_1"/>
    <property type="match status" value="4"/>
</dbReference>
<dbReference type="FunFam" id="1.10.510.10:FF:001294">
    <property type="entry name" value="CDPK-related kinase 3"/>
    <property type="match status" value="1"/>
</dbReference>
<dbReference type="SUPFAM" id="SSF47473">
    <property type="entry name" value="EF-hand"/>
    <property type="match status" value="1"/>
</dbReference>
<dbReference type="InterPro" id="IPR011992">
    <property type="entry name" value="EF-hand-dom_pair"/>
</dbReference>
<dbReference type="FunFam" id="1.10.238.10:FF:000527">
    <property type="entry name" value="Calmodulin-3"/>
    <property type="match status" value="1"/>
</dbReference>
<dbReference type="CDD" id="cd05117">
    <property type="entry name" value="STKc_CAMK"/>
    <property type="match status" value="1"/>
</dbReference>
<feature type="region of interest" description="Disordered" evidence="14">
    <location>
        <begin position="1"/>
        <end position="40"/>
    </location>
</feature>
<comment type="catalytic activity">
    <reaction evidence="11">
        <text>L-threonyl-[protein] + ATP = O-phospho-L-threonyl-[protein] + ADP + H(+)</text>
        <dbReference type="Rhea" id="RHEA:46608"/>
        <dbReference type="Rhea" id="RHEA-COMP:11060"/>
        <dbReference type="Rhea" id="RHEA-COMP:11605"/>
        <dbReference type="ChEBI" id="CHEBI:15378"/>
        <dbReference type="ChEBI" id="CHEBI:30013"/>
        <dbReference type="ChEBI" id="CHEBI:30616"/>
        <dbReference type="ChEBI" id="CHEBI:61977"/>
        <dbReference type="ChEBI" id="CHEBI:456216"/>
        <dbReference type="EC" id="2.7.11.1"/>
    </reaction>
</comment>
<keyword evidence="4" id="KW-0479">Metal-binding</keyword>
<dbReference type="PROSITE" id="PS00107">
    <property type="entry name" value="PROTEIN_KINASE_ATP"/>
    <property type="match status" value="1"/>
</dbReference>
<reference evidence="17 18" key="1">
    <citation type="journal article" date="2024" name="Nat. Commun.">
        <title>Phylogenomics reveals the evolutionary origins of lichenization in chlorophyte algae.</title>
        <authorList>
            <person name="Puginier C."/>
            <person name="Libourel C."/>
            <person name="Otte J."/>
            <person name="Skaloud P."/>
            <person name="Haon M."/>
            <person name="Grisel S."/>
            <person name="Petersen M."/>
            <person name="Berrin J.G."/>
            <person name="Delaux P.M."/>
            <person name="Dal Grande F."/>
            <person name="Keller J."/>
        </authorList>
    </citation>
    <scope>NUCLEOTIDE SEQUENCE [LARGE SCALE GENOMIC DNA]</scope>
    <source>
        <strain evidence="17 18">SAG 2043</strain>
    </source>
</reference>
<evidence type="ECO:0000259" key="15">
    <source>
        <dbReference type="PROSITE" id="PS50011"/>
    </source>
</evidence>
<evidence type="ECO:0000313" key="17">
    <source>
        <dbReference type="EMBL" id="KAK9805671.1"/>
    </source>
</evidence>
<evidence type="ECO:0000313" key="18">
    <source>
        <dbReference type="Proteomes" id="UP001489004"/>
    </source>
</evidence>
<evidence type="ECO:0000256" key="7">
    <source>
        <dbReference type="ARBA" id="ARBA00022777"/>
    </source>
</evidence>
<dbReference type="Gene3D" id="1.10.238.10">
    <property type="entry name" value="EF-hand"/>
    <property type="match status" value="2"/>
</dbReference>
<evidence type="ECO:0000256" key="11">
    <source>
        <dbReference type="ARBA" id="ARBA00047899"/>
    </source>
</evidence>
<dbReference type="AlphaFoldDB" id="A0AAW1P7U2"/>
<keyword evidence="3" id="KW-0808">Transferase</keyword>
<evidence type="ECO:0000259" key="16">
    <source>
        <dbReference type="PROSITE" id="PS50222"/>
    </source>
</evidence>
<feature type="domain" description="Protein kinase" evidence="15">
    <location>
        <begin position="51"/>
        <end position="309"/>
    </location>
</feature>
<dbReference type="InterPro" id="IPR002048">
    <property type="entry name" value="EF_hand_dom"/>
</dbReference>
<dbReference type="InterPro" id="IPR017441">
    <property type="entry name" value="Protein_kinase_ATP_BS"/>
</dbReference>
<evidence type="ECO:0000256" key="2">
    <source>
        <dbReference type="ARBA" id="ARBA00022527"/>
    </source>
</evidence>
<dbReference type="GO" id="GO:0005524">
    <property type="term" value="F:ATP binding"/>
    <property type="evidence" value="ECO:0007669"/>
    <property type="project" value="UniProtKB-UniRule"/>
</dbReference>
<dbReference type="InterPro" id="IPR000719">
    <property type="entry name" value="Prot_kinase_dom"/>
</dbReference>
<dbReference type="PROSITE" id="PS50011">
    <property type="entry name" value="PROTEIN_KINASE_DOM"/>
    <property type="match status" value="1"/>
</dbReference>
<feature type="domain" description="EF-hand" evidence="16">
    <location>
        <begin position="460"/>
        <end position="495"/>
    </location>
</feature>
<feature type="binding site" evidence="13">
    <location>
        <position position="80"/>
    </location>
    <ligand>
        <name>ATP</name>
        <dbReference type="ChEBI" id="CHEBI:30616"/>
    </ligand>
</feature>